<dbReference type="RefSeq" id="WP_322474377.1">
    <property type="nucleotide sequence ID" value="NZ_JBHRZG010000024.1"/>
</dbReference>
<name>A0ABV7ZE91_9DEIO</name>
<dbReference type="InterPro" id="IPR016084">
    <property type="entry name" value="Haem_Oase-like_multi-hlx"/>
</dbReference>
<dbReference type="SUPFAM" id="SSF48613">
    <property type="entry name" value="Heme oxygenase-like"/>
    <property type="match status" value="1"/>
</dbReference>
<evidence type="ECO:0000313" key="1">
    <source>
        <dbReference type="EMBL" id="MFC3835692.1"/>
    </source>
</evidence>
<dbReference type="InterPro" id="IPR016053">
    <property type="entry name" value="Haem_Oase-like"/>
</dbReference>
<dbReference type="Gene3D" id="1.20.910.10">
    <property type="entry name" value="Heme oxygenase-like"/>
    <property type="match status" value="1"/>
</dbReference>
<dbReference type="EMBL" id="JBHRZG010000024">
    <property type="protein sequence ID" value="MFC3835692.1"/>
    <property type="molecule type" value="Genomic_DNA"/>
</dbReference>
<keyword evidence="2" id="KW-1185">Reference proteome</keyword>
<dbReference type="Proteomes" id="UP001595803">
    <property type="component" value="Unassembled WGS sequence"/>
</dbReference>
<sequence length="194" mass="20590">MILAQLKAETREAHARAEAALNLLAPDLGRARYVHVLRGLHALYVPLCVELDRWLAGHAELDWPARRAAKLGALADDLRALGTPPDTRPAPVPPLPDEAHAWGALYVLEGATLGGQLLRRHLAGQLDLGTEPGRGLAFFSSYGDQVGPRWKAFGAALEGRCARADAAFHAGVLAGAAQTFSLFVPLAVRDGVSA</sequence>
<organism evidence="1 2">
    <name type="scientific">Deinococcus rufus</name>
    <dbReference type="NCBI Taxonomy" id="2136097"/>
    <lineage>
        <taxon>Bacteria</taxon>
        <taxon>Thermotogati</taxon>
        <taxon>Deinococcota</taxon>
        <taxon>Deinococci</taxon>
        <taxon>Deinococcales</taxon>
        <taxon>Deinococcaceae</taxon>
        <taxon>Deinococcus</taxon>
    </lineage>
</organism>
<dbReference type="Pfam" id="PF01126">
    <property type="entry name" value="Heme_oxygenase"/>
    <property type="match status" value="1"/>
</dbReference>
<proteinExistence type="predicted"/>
<reference evidence="2" key="1">
    <citation type="journal article" date="2019" name="Int. J. Syst. Evol. Microbiol.">
        <title>The Global Catalogue of Microorganisms (GCM) 10K type strain sequencing project: providing services to taxonomists for standard genome sequencing and annotation.</title>
        <authorList>
            <consortium name="The Broad Institute Genomics Platform"/>
            <consortium name="The Broad Institute Genome Sequencing Center for Infectious Disease"/>
            <person name="Wu L."/>
            <person name="Ma J."/>
        </authorList>
    </citation>
    <scope>NUCLEOTIDE SEQUENCE [LARGE SCALE GENOMIC DNA]</scope>
    <source>
        <strain evidence="2">CCTCC AB 2017081</strain>
    </source>
</reference>
<comment type="caution">
    <text evidence="1">The sequence shown here is derived from an EMBL/GenBank/DDBJ whole genome shotgun (WGS) entry which is preliminary data.</text>
</comment>
<gene>
    <name evidence="1" type="ORF">ACFOSB_22740</name>
</gene>
<accession>A0ABV7ZE91</accession>
<evidence type="ECO:0000313" key="2">
    <source>
        <dbReference type="Proteomes" id="UP001595803"/>
    </source>
</evidence>
<protein>
    <submittedName>
        <fullName evidence="1">Biliverdin-producing heme oxygenase</fullName>
    </submittedName>
</protein>
<dbReference type="CDD" id="cd19166">
    <property type="entry name" value="HemeO-bac"/>
    <property type="match status" value="1"/>
</dbReference>